<comment type="similarity">
    <text evidence="4">Belongs to the glucose-6-phosphate 1-epimerase family.</text>
</comment>
<evidence type="ECO:0000313" key="14">
    <source>
        <dbReference type="Proteomes" id="UP000054359"/>
    </source>
</evidence>
<keyword evidence="12" id="KW-1133">Transmembrane helix</keyword>
<gene>
    <name evidence="13" type="ORF">X975_20506</name>
</gene>
<dbReference type="GO" id="GO:0047938">
    <property type="term" value="F:glucose-6-phosphate 1-epimerase activity"/>
    <property type="evidence" value="ECO:0007669"/>
    <property type="project" value="UniProtKB-EC"/>
</dbReference>
<evidence type="ECO:0000256" key="8">
    <source>
        <dbReference type="ARBA" id="ARBA00032729"/>
    </source>
</evidence>
<evidence type="ECO:0000256" key="5">
    <source>
        <dbReference type="ARBA" id="ARBA00012083"/>
    </source>
</evidence>
<feature type="active site" evidence="10">
    <location>
        <position position="284"/>
    </location>
</feature>
<evidence type="ECO:0000256" key="10">
    <source>
        <dbReference type="PIRSR" id="PIRSR016020-1"/>
    </source>
</evidence>
<proteinExistence type="inferred from homology"/>
<protein>
    <recommendedName>
        <fullName evidence="6">Galactose mutarotase</fullName>
        <ecNumber evidence="5">5.1.3.15</ecNumber>
    </recommendedName>
    <alternativeName>
        <fullName evidence="8">Aldose 1-epimerase</fullName>
    </alternativeName>
</protein>
<dbReference type="OrthoDB" id="1659429at2759"/>
<reference evidence="13 14" key="1">
    <citation type="submission" date="2013-11" db="EMBL/GenBank/DDBJ databases">
        <title>Genome sequencing of Stegodyphus mimosarum.</title>
        <authorList>
            <person name="Bechsgaard J."/>
        </authorList>
    </citation>
    <scope>NUCLEOTIDE SEQUENCE [LARGE SCALE GENOMIC DNA]</scope>
</reference>
<dbReference type="CDD" id="cd09020">
    <property type="entry name" value="D-hex-6-P-epi_like"/>
    <property type="match status" value="1"/>
</dbReference>
<dbReference type="Pfam" id="PF01263">
    <property type="entry name" value="Aldose_epim"/>
    <property type="match status" value="1"/>
</dbReference>
<feature type="binding site" evidence="11">
    <location>
        <position position="110"/>
    </location>
    <ligand>
        <name>substrate</name>
    </ligand>
</feature>
<evidence type="ECO:0000256" key="6">
    <source>
        <dbReference type="ARBA" id="ARBA00021023"/>
    </source>
</evidence>
<dbReference type="GO" id="GO:0006012">
    <property type="term" value="P:galactose metabolic process"/>
    <property type="evidence" value="ECO:0007669"/>
    <property type="project" value="UniProtKB-UniPathway"/>
</dbReference>
<dbReference type="Gene3D" id="2.70.98.10">
    <property type="match status" value="1"/>
</dbReference>
<comment type="function">
    <text evidence="9">Mutarotase that catalyzes the interconversion of beta-D-galactose and alpha-D-galactose during galactose metabolism. Beta-D-galactose is metabolized in the liver into glucose 1-phosphate, the primary metabolic fuel, by the action of four enzymes that constitute the Leloir pathway: GALM, GALK1 (galactokinase), GALT (galactose-1-phosphate uridylyltransferase) and GALE (UDP-galactose-4'-epimerase). Involved in the maintenance of the equilibrium between the beta- and alpha-anomers of galactose, therefore ensuring a sufficient supply of the alpha-anomer for GALK1. Also active on D-glucose although shows a preference for galactose over glucose.</text>
</comment>
<keyword evidence="14" id="KW-1185">Reference proteome</keyword>
<dbReference type="GO" id="GO:0030246">
    <property type="term" value="F:carbohydrate binding"/>
    <property type="evidence" value="ECO:0007669"/>
    <property type="project" value="InterPro"/>
</dbReference>
<feature type="non-terminal residue" evidence="13">
    <location>
        <position position="309"/>
    </location>
</feature>
<dbReference type="Proteomes" id="UP000054359">
    <property type="component" value="Unassembled WGS sequence"/>
</dbReference>
<dbReference type="InterPro" id="IPR011013">
    <property type="entry name" value="Gal_mutarotase_sf_dom"/>
</dbReference>
<feature type="active site" evidence="10">
    <location>
        <position position="180"/>
    </location>
</feature>
<keyword evidence="12" id="KW-0812">Transmembrane</keyword>
<comment type="pathway">
    <text evidence="3">Carbohydrate metabolism; galactose metabolism.</text>
</comment>
<evidence type="ECO:0000256" key="3">
    <source>
        <dbReference type="ARBA" id="ARBA00004947"/>
    </source>
</evidence>
<dbReference type="AlphaFoldDB" id="A0A087TUW0"/>
<dbReference type="GO" id="GO:0004034">
    <property type="term" value="F:aldose 1-epimerase activity"/>
    <property type="evidence" value="ECO:0007669"/>
    <property type="project" value="UniProtKB-EC"/>
</dbReference>
<feature type="binding site" evidence="11">
    <location>
        <position position="105"/>
    </location>
    <ligand>
        <name>substrate</name>
    </ligand>
</feature>
<sequence>MVQVRRATIIYPKYLLFGISAVILKLGIYFLQLQNMTESPNTVIIKNGNSSATVHLFGATLTSWISQGKEVLFVSKKSLFDNKKAIRGGVPVVFPQFGPWANGPQHGFARIFRWSLKDEHKTDAMSVTLVLEDTEATRSYWDFKFRFEYTLSLLSETQLKMDAVITNTGDSSFSFTFLLHTYFSVPDVTLCRVTGLKDCTYIDKVRNGKEFIDDREEVTVSEFTDRIYKNTSAVHKIKNLSGDREGSVEKFNLPDTVIWNPWIENAKSMTDFGDDEWKTMICVEAGYVSSPVTLQSSKSFVASQILSVH</sequence>
<dbReference type="InterPro" id="IPR025532">
    <property type="entry name" value="G6P_1-epimerase"/>
</dbReference>
<dbReference type="PANTHER" id="PTHR11122:SF13">
    <property type="entry name" value="GLUCOSE-6-PHOSPHATE 1-EPIMERASE"/>
    <property type="match status" value="1"/>
</dbReference>
<evidence type="ECO:0000256" key="9">
    <source>
        <dbReference type="ARBA" id="ARBA00045743"/>
    </source>
</evidence>
<dbReference type="PIRSF" id="PIRSF016020">
    <property type="entry name" value="PHexose_mutarotase"/>
    <property type="match status" value="1"/>
</dbReference>
<dbReference type="UniPathway" id="UPA00214"/>
<evidence type="ECO:0000256" key="12">
    <source>
        <dbReference type="SAM" id="Phobius"/>
    </source>
</evidence>
<dbReference type="SUPFAM" id="SSF74650">
    <property type="entry name" value="Galactose mutarotase-like"/>
    <property type="match status" value="1"/>
</dbReference>
<name>A0A087TUW0_STEMI</name>
<comment type="catalytic activity">
    <reaction evidence="1">
        <text>alpha-D-glucose 6-phosphate = beta-D-glucose 6-phosphate</text>
        <dbReference type="Rhea" id="RHEA:16249"/>
        <dbReference type="ChEBI" id="CHEBI:58225"/>
        <dbReference type="ChEBI" id="CHEBI:58247"/>
        <dbReference type="EC" id="5.1.3.15"/>
    </reaction>
</comment>
<dbReference type="InterPro" id="IPR014718">
    <property type="entry name" value="GH-type_carb-bd"/>
</dbReference>
<feature type="binding site" evidence="11">
    <location>
        <position position="87"/>
    </location>
    <ligand>
        <name>substrate</name>
    </ligand>
</feature>
<evidence type="ECO:0000256" key="11">
    <source>
        <dbReference type="PIRSR" id="PIRSR016020-2"/>
    </source>
</evidence>
<dbReference type="PANTHER" id="PTHR11122">
    <property type="entry name" value="APOSPORY-ASSOCIATED PROTEIN C-RELATED"/>
    <property type="match status" value="1"/>
</dbReference>
<evidence type="ECO:0000256" key="7">
    <source>
        <dbReference type="ARBA" id="ARBA00023235"/>
    </source>
</evidence>
<keyword evidence="12" id="KW-0472">Membrane</keyword>
<accession>A0A087TUW0</accession>
<dbReference type="OMA" id="TQALHSY"/>
<keyword evidence="7" id="KW-0413">Isomerase</keyword>
<dbReference type="EC" id="5.1.3.15" evidence="5"/>
<evidence type="ECO:0000256" key="4">
    <source>
        <dbReference type="ARBA" id="ARBA00005866"/>
    </source>
</evidence>
<organism evidence="13 14">
    <name type="scientific">Stegodyphus mimosarum</name>
    <name type="common">African social velvet spider</name>
    <dbReference type="NCBI Taxonomy" id="407821"/>
    <lineage>
        <taxon>Eukaryota</taxon>
        <taxon>Metazoa</taxon>
        <taxon>Ecdysozoa</taxon>
        <taxon>Arthropoda</taxon>
        <taxon>Chelicerata</taxon>
        <taxon>Arachnida</taxon>
        <taxon>Araneae</taxon>
        <taxon>Araneomorphae</taxon>
        <taxon>Entelegynae</taxon>
        <taxon>Eresoidea</taxon>
        <taxon>Eresidae</taxon>
        <taxon>Stegodyphus</taxon>
    </lineage>
</organism>
<evidence type="ECO:0000313" key="13">
    <source>
        <dbReference type="EMBL" id="KFM68899.1"/>
    </source>
</evidence>
<comment type="catalytic activity">
    <reaction evidence="2">
        <text>alpha-D-galactose = beta-D-galactose</text>
        <dbReference type="Rhea" id="RHEA:28675"/>
        <dbReference type="ChEBI" id="CHEBI:27667"/>
        <dbReference type="ChEBI" id="CHEBI:28061"/>
        <dbReference type="EC" id="5.1.3.3"/>
    </reaction>
    <physiologicalReaction direction="right-to-left" evidence="2">
        <dbReference type="Rhea" id="RHEA:28677"/>
    </physiologicalReaction>
</comment>
<dbReference type="InterPro" id="IPR008183">
    <property type="entry name" value="Aldose_1/G6P_1-epimerase"/>
</dbReference>
<dbReference type="STRING" id="407821.A0A087TUW0"/>
<dbReference type="GO" id="GO:0005737">
    <property type="term" value="C:cytoplasm"/>
    <property type="evidence" value="ECO:0007669"/>
    <property type="project" value="TreeGrafter"/>
</dbReference>
<evidence type="ECO:0000256" key="2">
    <source>
        <dbReference type="ARBA" id="ARBA00001712"/>
    </source>
</evidence>
<evidence type="ECO:0000256" key="1">
    <source>
        <dbReference type="ARBA" id="ARBA00001096"/>
    </source>
</evidence>
<dbReference type="EMBL" id="KK116836">
    <property type="protein sequence ID" value="KFM68899.1"/>
    <property type="molecule type" value="Genomic_DNA"/>
</dbReference>
<feature type="transmembrane region" description="Helical" evidence="12">
    <location>
        <begin position="12"/>
        <end position="31"/>
    </location>
</feature>